<dbReference type="InterPro" id="IPR002941">
    <property type="entry name" value="DNA_methylase_N4/N6"/>
</dbReference>
<protein>
    <recommendedName>
        <fullName evidence="5">Methyltransferase</fullName>
        <ecNumber evidence="5">2.1.1.-</ecNumber>
    </recommendedName>
</protein>
<evidence type="ECO:0000256" key="4">
    <source>
        <dbReference type="ARBA" id="ARBA00022691"/>
    </source>
</evidence>
<name>A0A350P8L2_9ALTE</name>
<accession>A0A350P8L2</accession>
<reference evidence="7 8" key="1">
    <citation type="journal article" date="2018" name="Nat. Biotechnol.">
        <title>A standardized bacterial taxonomy based on genome phylogeny substantially revises the tree of life.</title>
        <authorList>
            <person name="Parks D.H."/>
            <person name="Chuvochina M."/>
            <person name="Waite D.W."/>
            <person name="Rinke C."/>
            <person name="Skarshewski A."/>
            <person name="Chaumeil P.A."/>
            <person name="Hugenholtz P."/>
        </authorList>
    </citation>
    <scope>NUCLEOTIDE SEQUENCE [LARGE SCALE GENOMIC DNA]</scope>
    <source>
        <strain evidence="7">UBA11978</strain>
    </source>
</reference>
<evidence type="ECO:0000256" key="5">
    <source>
        <dbReference type="RuleBase" id="RU362026"/>
    </source>
</evidence>
<dbReference type="PRINTS" id="PR00508">
    <property type="entry name" value="S21N4MTFRASE"/>
</dbReference>
<dbReference type="GO" id="GO:0032259">
    <property type="term" value="P:methylation"/>
    <property type="evidence" value="ECO:0007669"/>
    <property type="project" value="UniProtKB-KW"/>
</dbReference>
<dbReference type="InterPro" id="IPR029063">
    <property type="entry name" value="SAM-dependent_MTases_sf"/>
</dbReference>
<dbReference type="InterPro" id="IPR002052">
    <property type="entry name" value="DNA_methylase_N6_adenine_CS"/>
</dbReference>
<evidence type="ECO:0000256" key="2">
    <source>
        <dbReference type="ARBA" id="ARBA00022603"/>
    </source>
</evidence>
<feature type="domain" description="DNA methylase N-4/N-6" evidence="6">
    <location>
        <begin position="128"/>
        <end position="203"/>
    </location>
</feature>
<evidence type="ECO:0000259" key="6">
    <source>
        <dbReference type="Pfam" id="PF01555"/>
    </source>
</evidence>
<dbReference type="GO" id="GO:0008170">
    <property type="term" value="F:N-methyltransferase activity"/>
    <property type="evidence" value="ECO:0007669"/>
    <property type="project" value="InterPro"/>
</dbReference>
<proteinExistence type="inferred from homology"/>
<dbReference type="InterPro" id="IPR001091">
    <property type="entry name" value="RM_Methyltransferase"/>
</dbReference>
<evidence type="ECO:0000313" key="7">
    <source>
        <dbReference type="EMBL" id="HAW77629.1"/>
    </source>
</evidence>
<evidence type="ECO:0000313" key="8">
    <source>
        <dbReference type="Proteomes" id="UP000263517"/>
    </source>
</evidence>
<dbReference type="AlphaFoldDB" id="A0A350P8L2"/>
<gene>
    <name evidence="7" type="ORF">DCW74_18080</name>
</gene>
<dbReference type="Pfam" id="PF01555">
    <property type="entry name" value="N6_N4_Mtase"/>
    <property type="match status" value="1"/>
</dbReference>
<dbReference type="EMBL" id="DNAN01000630">
    <property type="protein sequence ID" value="HAW77629.1"/>
    <property type="molecule type" value="Genomic_DNA"/>
</dbReference>
<organism evidence="7 8">
    <name type="scientific">Alteromonas australica</name>
    <dbReference type="NCBI Taxonomy" id="589873"/>
    <lineage>
        <taxon>Bacteria</taxon>
        <taxon>Pseudomonadati</taxon>
        <taxon>Pseudomonadota</taxon>
        <taxon>Gammaproteobacteria</taxon>
        <taxon>Alteromonadales</taxon>
        <taxon>Alteromonadaceae</taxon>
        <taxon>Alteromonas/Salinimonas group</taxon>
        <taxon>Alteromonas</taxon>
    </lineage>
</organism>
<evidence type="ECO:0000256" key="1">
    <source>
        <dbReference type="ARBA" id="ARBA00006594"/>
    </source>
</evidence>
<comment type="caution">
    <text evidence="7">The sequence shown here is derived from an EMBL/GenBank/DDBJ whole genome shotgun (WGS) entry which is preliminary data.</text>
</comment>
<comment type="similarity">
    <text evidence="1 5">Belongs to the N(4)/N(6)-methyltransferase family.</text>
</comment>
<keyword evidence="2 7" id="KW-0489">Methyltransferase</keyword>
<dbReference type="Proteomes" id="UP000263517">
    <property type="component" value="Unassembled WGS sequence"/>
</dbReference>
<dbReference type="Gene3D" id="3.40.50.150">
    <property type="entry name" value="Vaccinia Virus protein VP39"/>
    <property type="match status" value="1"/>
</dbReference>
<evidence type="ECO:0000256" key="3">
    <source>
        <dbReference type="ARBA" id="ARBA00022679"/>
    </source>
</evidence>
<keyword evidence="3 7" id="KW-0808">Transferase</keyword>
<dbReference type="PROSITE" id="PS00092">
    <property type="entry name" value="N6_MTASE"/>
    <property type="match status" value="1"/>
</dbReference>
<dbReference type="SUPFAM" id="SSF53335">
    <property type="entry name" value="S-adenosyl-L-methionine-dependent methyltransferases"/>
    <property type="match status" value="1"/>
</dbReference>
<keyword evidence="4" id="KW-0949">S-adenosyl-L-methionine</keyword>
<sequence>MVMRTEYIGDCILYLADCKDVIPKLGHFDALVTDPPYGLGEGGKMGNPKRRSKLANADKYAEFSWDDERDDAAVAAAQQITDHHVIWGGNYYDLGPCRGYLVWNKLNSGDFADCELAWTNLNQAVRKVDLLWNGMIRAEKHIERVHPTQKPVGVMQFCINQLPTVAHTIFDPFMGSGTTGVACVQADKAFVGIEREAAYFDMACQRIEDALNQPQLFANAKHEPVQETLI</sequence>
<dbReference type="GO" id="GO:0003677">
    <property type="term" value="F:DNA binding"/>
    <property type="evidence" value="ECO:0007669"/>
    <property type="project" value="InterPro"/>
</dbReference>
<dbReference type="EC" id="2.1.1.-" evidence="5"/>